<dbReference type="AlphaFoldDB" id="A0A1G8MGL7"/>
<protein>
    <submittedName>
        <fullName evidence="1">Uncharacterized protein</fullName>
    </submittedName>
</protein>
<dbReference type="OrthoDB" id="6955360at2"/>
<name>A0A1G8MGL7_9PSED</name>
<evidence type="ECO:0000313" key="2">
    <source>
        <dbReference type="Proteomes" id="UP000199636"/>
    </source>
</evidence>
<gene>
    <name evidence="1" type="ORF">SAMN05216272_11510</name>
</gene>
<dbReference type="STRING" id="428992.SAMN05216272_11510"/>
<dbReference type="EMBL" id="FNDS01000015">
    <property type="protein sequence ID" value="SDI66490.1"/>
    <property type="molecule type" value="Genomic_DNA"/>
</dbReference>
<dbReference type="Proteomes" id="UP000199636">
    <property type="component" value="Unassembled WGS sequence"/>
</dbReference>
<keyword evidence="2" id="KW-1185">Reference proteome</keyword>
<reference evidence="2" key="1">
    <citation type="submission" date="2016-10" db="EMBL/GenBank/DDBJ databases">
        <authorList>
            <person name="Varghese N."/>
            <person name="Submissions S."/>
        </authorList>
    </citation>
    <scope>NUCLEOTIDE SEQUENCE [LARGE SCALE GENOMIC DNA]</scope>
    <source>
        <strain evidence="2">CCM 7469</strain>
    </source>
</reference>
<dbReference type="RefSeq" id="WP_090267833.1">
    <property type="nucleotide sequence ID" value="NZ_FNDS01000015.1"/>
</dbReference>
<evidence type="ECO:0000313" key="1">
    <source>
        <dbReference type="EMBL" id="SDI66490.1"/>
    </source>
</evidence>
<organism evidence="1 2">
    <name type="scientific">Pseudomonas panipatensis</name>
    <dbReference type="NCBI Taxonomy" id="428992"/>
    <lineage>
        <taxon>Bacteria</taxon>
        <taxon>Pseudomonadati</taxon>
        <taxon>Pseudomonadota</taxon>
        <taxon>Gammaproteobacteria</taxon>
        <taxon>Pseudomonadales</taxon>
        <taxon>Pseudomonadaceae</taxon>
        <taxon>Pseudomonas</taxon>
    </lineage>
</organism>
<proteinExistence type="predicted"/>
<sequence>MRQPDSTSGVRRRCAQGLLALFASLLPLAGLQAELRNLADDDLGSVVGQSGLSLSISATLQRNTANTRCPGGCGARLAIQPAGSGNNFLILDNISGTFSFDETTLDVVTISSGFGGDGAAFNRQVLRIGLKDVNFNNVSLTLAGANKASGSATGLSQTDLISARVDGVLHVQGNLNLFQVPAR</sequence>
<accession>A0A1G8MGL7</accession>